<evidence type="ECO:0000313" key="2">
    <source>
        <dbReference type="Proteomes" id="UP000320390"/>
    </source>
</evidence>
<reference evidence="1 2" key="1">
    <citation type="submission" date="2019-02" db="EMBL/GenBank/DDBJ databases">
        <title>Deep-cultivation of Planctomycetes and their phenomic and genomic characterization uncovers novel biology.</title>
        <authorList>
            <person name="Wiegand S."/>
            <person name="Jogler M."/>
            <person name="Boedeker C."/>
            <person name="Pinto D."/>
            <person name="Vollmers J."/>
            <person name="Rivas-Marin E."/>
            <person name="Kohn T."/>
            <person name="Peeters S.H."/>
            <person name="Heuer A."/>
            <person name="Rast P."/>
            <person name="Oberbeckmann S."/>
            <person name="Bunk B."/>
            <person name="Jeske O."/>
            <person name="Meyerdierks A."/>
            <person name="Storesund J.E."/>
            <person name="Kallscheuer N."/>
            <person name="Luecker S."/>
            <person name="Lage O.M."/>
            <person name="Pohl T."/>
            <person name="Merkel B.J."/>
            <person name="Hornburger P."/>
            <person name="Mueller R.-W."/>
            <person name="Bruemmer F."/>
            <person name="Labrenz M."/>
            <person name="Spormann A.M."/>
            <person name="Op den Camp H."/>
            <person name="Overmann J."/>
            <person name="Amann R."/>
            <person name="Jetten M.S.M."/>
            <person name="Mascher T."/>
            <person name="Medema M.H."/>
            <person name="Devos D.P."/>
            <person name="Kaster A.-K."/>
            <person name="Ovreas L."/>
            <person name="Rohde M."/>
            <person name="Galperin M.Y."/>
            <person name="Jogler C."/>
        </authorList>
    </citation>
    <scope>NUCLEOTIDE SEQUENCE [LARGE SCALE GENOMIC DNA]</scope>
    <source>
        <strain evidence="1 2">Poly30</strain>
    </source>
</reference>
<keyword evidence="2" id="KW-1185">Reference proteome</keyword>
<dbReference type="AlphaFoldDB" id="A0A518EMW1"/>
<accession>A0A518EMW1</accession>
<proteinExistence type="predicted"/>
<evidence type="ECO:0000313" key="1">
    <source>
        <dbReference type="EMBL" id="QDV05425.1"/>
    </source>
</evidence>
<name>A0A518EMW1_9BACT</name>
<dbReference type="EMBL" id="CP036434">
    <property type="protein sequence ID" value="QDV05425.1"/>
    <property type="molecule type" value="Genomic_DNA"/>
</dbReference>
<organism evidence="1 2">
    <name type="scientific">Saltatorellus ferox</name>
    <dbReference type="NCBI Taxonomy" id="2528018"/>
    <lineage>
        <taxon>Bacteria</taxon>
        <taxon>Pseudomonadati</taxon>
        <taxon>Planctomycetota</taxon>
        <taxon>Planctomycetia</taxon>
        <taxon>Planctomycetia incertae sedis</taxon>
        <taxon>Saltatorellus</taxon>
    </lineage>
</organism>
<gene>
    <name evidence="1" type="ORF">Poly30_09220</name>
</gene>
<protein>
    <submittedName>
        <fullName evidence="1">Uncharacterized protein</fullName>
    </submittedName>
</protein>
<sequence>MLKKALMGAAAGASALALLATSAIGTPSVPFSPG</sequence>
<dbReference type="Proteomes" id="UP000320390">
    <property type="component" value="Chromosome"/>
</dbReference>